<dbReference type="GO" id="GO:0047545">
    <property type="term" value="F:(S)-2-hydroxyglutarate dehydrogenase activity"/>
    <property type="evidence" value="ECO:0007669"/>
    <property type="project" value="UniProtKB-ARBA"/>
</dbReference>
<dbReference type="Pfam" id="PF00389">
    <property type="entry name" value="2-Hacid_dh"/>
    <property type="match status" value="1"/>
</dbReference>
<evidence type="ECO:0000256" key="4">
    <source>
        <dbReference type="ARBA" id="ARBA00023027"/>
    </source>
</evidence>
<name>A0A6P1EA74_LENHI</name>
<organism evidence="8 9">
    <name type="scientific">Lentilactobacillus hilgardii</name>
    <name type="common">Lactobacillus hilgardii</name>
    <dbReference type="NCBI Taxonomy" id="1588"/>
    <lineage>
        <taxon>Bacteria</taxon>
        <taxon>Bacillati</taxon>
        <taxon>Bacillota</taxon>
        <taxon>Bacilli</taxon>
        <taxon>Lactobacillales</taxon>
        <taxon>Lactobacillaceae</taxon>
        <taxon>Lentilactobacillus</taxon>
    </lineage>
</organism>
<dbReference type="InterPro" id="IPR029753">
    <property type="entry name" value="D-isomer_DH_CS"/>
</dbReference>
<dbReference type="PANTHER" id="PTHR42789:SF1">
    <property type="entry name" value="D-ISOMER SPECIFIC 2-HYDROXYACID DEHYDROGENASE FAMILY PROTEIN (AFU_ORTHOLOGUE AFUA_6G10090)"/>
    <property type="match status" value="1"/>
</dbReference>
<evidence type="ECO:0000313" key="8">
    <source>
        <dbReference type="EMBL" id="QHB52131.1"/>
    </source>
</evidence>
<proteinExistence type="inferred from homology"/>
<dbReference type="GeneID" id="69058304"/>
<dbReference type="SUPFAM" id="SSF52283">
    <property type="entry name" value="Formate/glycerate dehydrogenase catalytic domain-like"/>
    <property type="match status" value="1"/>
</dbReference>
<evidence type="ECO:0000259" key="7">
    <source>
        <dbReference type="Pfam" id="PF02826"/>
    </source>
</evidence>
<gene>
    <name evidence="8" type="ORF">GQR93_08010</name>
</gene>
<dbReference type="Pfam" id="PF02826">
    <property type="entry name" value="2-Hacid_dh_C"/>
    <property type="match status" value="1"/>
</dbReference>
<dbReference type="GO" id="GO:0006564">
    <property type="term" value="P:L-serine biosynthetic process"/>
    <property type="evidence" value="ECO:0007669"/>
    <property type="project" value="UniProtKB-ARBA"/>
</dbReference>
<dbReference type="InterPro" id="IPR006139">
    <property type="entry name" value="D-isomer_2_OHA_DH_cat_dom"/>
</dbReference>
<evidence type="ECO:0000256" key="2">
    <source>
        <dbReference type="ARBA" id="ARBA00022605"/>
    </source>
</evidence>
<dbReference type="GO" id="GO:0051287">
    <property type="term" value="F:NAD binding"/>
    <property type="evidence" value="ECO:0007669"/>
    <property type="project" value="InterPro"/>
</dbReference>
<keyword evidence="3 5" id="KW-0560">Oxidoreductase</keyword>
<dbReference type="PROSITE" id="PS00671">
    <property type="entry name" value="D_2_HYDROXYACID_DH_3"/>
    <property type="match status" value="1"/>
</dbReference>
<dbReference type="Gene3D" id="3.40.50.720">
    <property type="entry name" value="NAD(P)-binding Rossmann-like Domain"/>
    <property type="match status" value="2"/>
</dbReference>
<dbReference type="InterPro" id="IPR029752">
    <property type="entry name" value="D-isomer_DH_CS1"/>
</dbReference>
<keyword evidence="4" id="KW-0520">NAD</keyword>
<dbReference type="PROSITE" id="PS00065">
    <property type="entry name" value="D_2_HYDROXYACID_DH_1"/>
    <property type="match status" value="1"/>
</dbReference>
<dbReference type="RefSeq" id="WP_003554146.1">
    <property type="nucleotide sequence ID" value="NZ_CABKOL010000102.1"/>
</dbReference>
<reference evidence="8 9" key="1">
    <citation type="submission" date="2019-12" db="EMBL/GenBank/DDBJ databases">
        <title>Lactobacillus hilgardii FLUB.</title>
        <authorList>
            <person name="Gustaw K."/>
        </authorList>
    </citation>
    <scope>NUCLEOTIDE SEQUENCE [LARGE SCALE GENOMIC DNA]</scope>
    <source>
        <strain evidence="8 9">FLUB</strain>
    </source>
</reference>
<evidence type="ECO:0000256" key="1">
    <source>
        <dbReference type="ARBA" id="ARBA00005854"/>
    </source>
</evidence>
<dbReference type="SUPFAM" id="SSF51735">
    <property type="entry name" value="NAD(P)-binding Rossmann-fold domains"/>
    <property type="match status" value="1"/>
</dbReference>
<dbReference type="FunFam" id="3.40.50.720:FF:000041">
    <property type="entry name" value="D-3-phosphoglycerate dehydrogenase"/>
    <property type="match status" value="1"/>
</dbReference>
<dbReference type="PANTHER" id="PTHR42789">
    <property type="entry name" value="D-ISOMER SPECIFIC 2-HYDROXYACID DEHYDROGENASE FAMILY PROTEIN (AFU_ORTHOLOGUE AFUA_6G10090)"/>
    <property type="match status" value="1"/>
</dbReference>
<accession>A0A6P1EA74</accession>
<protein>
    <submittedName>
        <fullName evidence="8">3-phosphoglycerate dehydrogenase</fullName>
    </submittedName>
</protein>
<dbReference type="InterPro" id="IPR036291">
    <property type="entry name" value="NAD(P)-bd_dom_sf"/>
</dbReference>
<dbReference type="AlphaFoldDB" id="A0A6P1EA74"/>
<dbReference type="EMBL" id="CP047121">
    <property type="protein sequence ID" value="QHB52131.1"/>
    <property type="molecule type" value="Genomic_DNA"/>
</dbReference>
<evidence type="ECO:0000256" key="5">
    <source>
        <dbReference type="RuleBase" id="RU003719"/>
    </source>
</evidence>
<dbReference type="GO" id="GO:0004617">
    <property type="term" value="F:phosphoglycerate dehydrogenase activity"/>
    <property type="evidence" value="ECO:0007669"/>
    <property type="project" value="UniProtKB-ARBA"/>
</dbReference>
<keyword evidence="2" id="KW-0028">Amino-acid biosynthesis</keyword>
<evidence type="ECO:0000256" key="3">
    <source>
        <dbReference type="ARBA" id="ARBA00023002"/>
    </source>
</evidence>
<dbReference type="SMR" id="A0A6P1EA74"/>
<dbReference type="InterPro" id="IPR006140">
    <property type="entry name" value="D-isomer_DH_NAD-bd"/>
</dbReference>
<dbReference type="CDD" id="cd12172">
    <property type="entry name" value="PGDH_like_2"/>
    <property type="match status" value="1"/>
</dbReference>
<evidence type="ECO:0000313" key="9">
    <source>
        <dbReference type="Proteomes" id="UP000465035"/>
    </source>
</evidence>
<dbReference type="Proteomes" id="UP000465035">
    <property type="component" value="Chromosome"/>
</dbReference>
<feature type="domain" description="D-isomer specific 2-hydroxyacid dehydrogenase catalytic" evidence="6">
    <location>
        <begin position="14"/>
        <end position="312"/>
    </location>
</feature>
<evidence type="ECO:0000259" key="6">
    <source>
        <dbReference type="Pfam" id="PF00389"/>
    </source>
</evidence>
<sequence length="318" mass="34692">MLNMTKVAVPKGLSVEGKRYLTDHGLSLIELDSMASDSIEKNAGDADGLILMTDPFPNQTIKQLPNLKVIARHGVGYDNVDQNFMAKAGIWVTITPNANASTVAETTLAEILDVSKNLTSISDEMRKGHFEYKNTHMGFDVAGKTLGIMGYGRIGRMVAKKASGLDMKIMIYDPFVKESEDGQLVDRETLLKESDIITLHMAVTPDNQQGIGKNEFNEMKDSAVLINLGRGALVDQTALINALRTHTIGGAALDVFNEEPLRLTSDFYQLDNVLLTPHIASNTKECMARMAVDAASEVVRVLAGDNPKWPVNKIETGD</sequence>
<feature type="domain" description="D-isomer specific 2-hydroxyacid dehydrogenase NAD-binding" evidence="7">
    <location>
        <begin position="109"/>
        <end position="280"/>
    </location>
</feature>
<dbReference type="InterPro" id="IPR050857">
    <property type="entry name" value="D-2-hydroxyacid_DH"/>
</dbReference>
<comment type="similarity">
    <text evidence="1 5">Belongs to the D-isomer specific 2-hydroxyacid dehydrogenase family.</text>
</comment>